<reference evidence="2" key="1">
    <citation type="submission" date="2017-10" db="EMBL/GenBank/DDBJ databases">
        <title>FDA dAtabase for Regulatory Grade micrObial Sequences (FDA-ARGOS): Supporting development and validation of Infectious Disease Dx tests.</title>
        <authorList>
            <person name="Goldberg B."/>
            <person name="Campos J."/>
            <person name="Tallon L."/>
            <person name="Sadzewicz L."/>
            <person name="Ott S."/>
            <person name="Zhao X."/>
            <person name="Nagaraj S."/>
            <person name="Vavikolanu K."/>
            <person name="Aluvathingal J."/>
            <person name="Nadendla S."/>
            <person name="Geyer C."/>
            <person name="Sichtig H."/>
        </authorList>
    </citation>
    <scope>NUCLEOTIDE SEQUENCE [LARGE SCALE GENOMIC DNA]</scope>
    <source>
        <strain evidence="2">FDAARGOS_376</strain>
    </source>
</reference>
<comment type="caution">
    <text evidence="1">The sequence shown here is derived from an EMBL/GenBank/DDBJ whole genome shotgun (WGS) entry which is preliminary data.</text>
</comment>
<dbReference type="EMBL" id="PDKZ01000002">
    <property type="protein sequence ID" value="PHH44141.1"/>
    <property type="molecule type" value="Genomic_DNA"/>
</dbReference>
<dbReference type="Proteomes" id="UP000222460">
    <property type="component" value="Unassembled WGS sequence"/>
</dbReference>
<dbReference type="RefSeq" id="WP_098968507.1">
    <property type="nucleotide sequence ID" value="NZ_CP083988.1"/>
</dbReference>
<evidence type="ECO:0000313" key="2">
    <source>
        <dbReference type="Proteomes" id="UP000222460"/>
    </source>
</evidence>
<organism evidence="1 2">
    <name type="scientific">Pseudomonas putida</name>
    <name type="common">Arthrobacter siderocapsulatus</name>
    <dbReference type="NCBI Taxonomy" id="303"/>
    <lineage>
        <taxon>Bacteria</taxon>
        <taxon>Pseudomonadati</taxon>
        <taxon>Pseudomonadota</taxon>
        <taxon>Gammaproteobacteria</taxon>
        <taxon>Pseudomonadales</taxon>
        <taxon>Pseudomonadaceae</taxon>
        <taxon>Pseudomonas</taxon>
    </lineage>
</organism>
<gene>
    <name evidence="1" type="ORF">CRX57_28405</name>
</gene>
<sequence>MSDDGKEQALAAWRKLLEEPAIRMDAEDQYDELLKMADSMEQQRLITATEWRQLVRKAGARFVQATEGLSGGT</sequence>
<dbReference type="AlphaFoldDB" id="A0A2C5WI83"/>
<name>A0A2C5WI83_PSEPU</name>
<accession>A0A2C5WI83</accession>
<evidence type="ECO:0000313" key="1">
    <source>
        <dbReference type="EMBL" id="PHH44141.1"/>
    </source>
</evidence>
<proteinExistence type="predicted"/>
<protein>
    <submittedName>
        <fullName evidence="1">Uncharacterized protein</fullName>
    </submittedName>
</protein>